<gene>
    <name evidence="3" type="primary">ina</name>
    <name evidence="3" type="ORF">K239x_27710</name>
</gene>
<dbReference type="OrthoDB" id="275270at2"/>
<dbReference type="EC" id="3.4.24.-" evidence="3"/>
<evidence type="ECO:0000313" key="3">
    <source>
        <dbReference type="EMBL" id="QDT10780.1"/>
    </source>
</evidence>
<dbReference type="EMBL" id="CP036526">
    <property type="protein sequence ID" value="QDT10780.1"/>
    <property type="molecule type" value="Genomic_DNA"/>
</dbReference>
<evidence type="ECO:0000259" key="2">
    <source>
        <dbReference type="Pfam" id="PF05547"/>
    </source>
</evidence>
<reference evidence="3 4" key="1">
    <citation type="submission" date="2019-02" db="EMBL/GenBank/DDBJ databases">
        <title>Deep-cultivation of Planctomycetes and their phenomic and genomic characterization uncovers novel biology.</title>
        <authorList>
            <person name="Wiegand S."/>
            <person name="Jogler M."/>
            <person name="Boedeker C."/>
            <person name="Pinto D."/>
            <person name="Vollmers J."/>
            <person name="Rivas-Marin E."/>
            <person name="Kohn T."/>
            <person name="Peeters S.H."/>
            <person name="Heuer A."/>
            <person name="Rast P."/>
            <person name="Oberbeckmann S."/>
            <person name="Bunk B."/>
            <person name="Jeske O."/>
            <person name="Meyerdierks A."/>
            <person name="Storesund J.E."/>
            <person name="Kallscheuer N."/>
            <person name="Luecker S."/>
            <person name="Lage O.M."/>
            <person name="Pohl T."/>
            <person name="Merkel B.J."/>
            <person name="Hornburger P."/>
            <person name="Mueller R.-W."/>
            <person name="Bruemmer F."/>
            <person name="Labrenz M."/>
            <person name="Spormann A.M."/>
            <person name="Op den Camp H."/>
            <person name="Overmann J."/>
            <person name="Amann R."/>
            <person name="Jetten M.S.M."/>
            <person name="Mascher T."/>
            <person name="Medema M.H."/>
            <person name="Devos D.P."/>
            <person name="Kaster A.-K."/>
            <person name="Ovreas L."/>
            <person name="Rohde M."/>
            <person name="Galperin M.Y."/>
            <person name="Jogler C."/>
        </authorList>
    </citation>
    <scope>NUCLEOTIDE SEQUENCE [LARGE SCALE GENOMIC DNA]</scope>
    <source>
        <strain evidence="3 4">K23_9</strain>
    </source>
</reference>
<accession>A0A517NUJ2</accession>
<dbReference type="GO" id="GO:0006508">
    <property type="term" value="P:proteolysis"/>
    <property type="evidence" value="ECO:0007669"/>
    <property type="project" value="InterPro"/>
</dbReference>
<sequence length="476" mass="52843">MKLRRHICDPAKPCWVPPDPTLMQRLLGRFRELQKQRRLPAGWTFQDYFTFWLSRRRGRNVPGIDDGLISEVQEKPFEQLQKISRPAKKLAGTVRTIVLLVDFEDEPHADENSLGVFDEMLFGSIPSGSMSEYYSEVSNSNITIEGEVHGWFRMPEKLSYYTNAGSGTLTTYPRNSQGLAEHAVQAALAEGVDFSEYDVFGEKIVTALFVIHAGRGAEQTGSPHDIWSHKWQIPNGGVEVSSSPKIQAQTYLTVPEDCAVGVCAHEWGHLAARWADYYDTGETGASQGLGMYCLMASGSWGEGGKSPTYPNGMLRSFHDWIDVQAIDSDAEVELRPASEGGGVVLIRNNATMTNSQYVVCEFRKRTGMDRALPDEGLAVYVVDESIENVNDENNLAIELIQADGNRDLAKSGHFGNTGDEHDLFPHRKENGQTMRTLGKTTKPRINLPDGSWSGITIRVSTYEGRSSLSITISIDD</sequence>
<dbReference type="AlphaFoldDB" id="A0A517NUJ2"/>
<feature type="domain" description="Peptidase M6-like" evidence="2">
    <location>
        <begin position="119"/>
        <end position="313"/>
    </location>
</feature>
<feature type="compositionally biased region" description="Basic and acidic residues" evidence="1">
    <location>
        <begin position="418"/>
        <end position="430"/>
    </location>
</feature>
<name>A0A517NUJ2_9BACT</name>
<protein>
    <submittedName>
        <fullName evidence="3">Immune inhibitor A</fullName>
        <ecNumber evidence="3">3.4.24.-</ecNumber>
    </submittedName>
</protein>
<evidence type="ECO:0000313" key="4">
    <source>
        <dbReference type="Proteomes" id="UP000319817"/>
    </source>
</evidence>
<evidence type="ECO:0000256" key="1">
    <source>
        <dbReference type="SAM" id="MobiDB-lite"/>
    </source>
</evidence>
<dbReference type="PANTHER" id="PTHR41775:SF1">
    <property type="entry name" value="PEPTIDASE M6-LIKE DOMAIN-CONTAINING PROTEIN"/>
    <property type="match status" value="1"/>
</dbReference>
<keyword evidence="4" id="KW-1185">Reference proteome</keyword>
<dbReference type="Pfam" id="PF05547">
    <property type="entry name" value="Peptidase_M6"/>
    <property type="match status" value="1"/>
</dbReference>
<keyword evidence="3" id="KW-0378">Hydrolase</keyword>
<feature type="region of interest" description="Disordered" evidence="1">
    <location>
        <begin position="413"/>
        <end position="432"/>
    </location>
</feature>
<dbReference type="InterPro" id="IPR008757">
    <property type="entry name" value="Peptidase_M6-like_domain"/>
</dbReference>
<organism evidence="3 4">
    <name type="scientific">Stieleria marina</name>
    <dbReference type="NCBI Taxonomy" id="1930275"/>
    <lineage>
        <taxon>Bacteria</taxon>
        <taxon>Pseudomonadati</taxon>
        <taxon>Planctomycetota</taxon>
        <taxon>Planctomycetia</taxon>
        <taxon>Pirellulales</taxon>
        <taxon>Pirellulaceae</taxon>
        <taxon>Stieleria</taxon>
    </lineage>
</organism>
<dbReference type="NCBIfam" id="TIGR03296">
    <property type="entry name" value="M6dom_TIGR03296"/>
    <property type="match status" value="1"/>
</dbReference>
<proteinExistence type="predicted"/>
<dbReference type="GO" id="GO:0008233">
    <property type="term" value="F:peptidase activity"/>
    <property type="evidence" value="ECO:0007669"/>
    <property type="project" value="InterPro"/>
</dbReference>
<dbReference type="Proteomes" id="UP000319817">
    <property type="component" value="Chromosome"/>
</dbReference>
<dbReference type="PANTHER" id="PTHR41775">
    <property type="entry name" value="SECRETED PROTEIN-RELATED"/>
    <property type="match status" value="1"/>
</dbReference>